<evidence type="ECO:0000313" key="3">
    <source>
        <dbReference type="EMBL" id="CAD8860936.1"/>
    </source>
</evidence>
<feature type="domain" description="SAYSvFN" evidence="2">
    <location>
        <begin position="27"/>
        <end position="89"/>
    </location>
</feature>
<keyword evidence="1" id="KW-0472">Membrane</keyword>
<accession>A0A7S1FEK9</accession>
<dbReference type="AlphaFoldDB" id="A0A7S1FEK9"/>
<dbReference type="Pfam" id="PF10260">
    <property type="entry name" value="SAYSvFN"/>
    <property type="match status" value="1"/>
</dbReference>
<feature type="transmembrane region" description="Helical" evidence="1">
    <location>
        <begin position="12"/>
        <end position="31"/>
    </location>
</feature>
<feature type="transmembrane region" description="Helical" evidence="1">
    <location>
        <begin position="37"/>
        <end position="56"/>
    </location>
</feature>
<organism evidence="3">
    <name type="scientific">Noctiluca scintillans</name>
    <name type="common">Sea sparkle</name>
    <name type="synonym">Red tide dinoflagellate</name>
    <dbReference type="NCBI Taxonomy" id="2966"/>
    <lineage>
        <taxon>Eukaryota</taxon>
        <taxon>Sar</taxon>
        <taxon>Alveolata</taxon>
        <taxon>Dinophyceae</taxon>
        <taxon>Noctilucales</taxon>
        <taxon>Noctilucaceae</taxon>
        <taxon>Noctiluca</taxon>
    </lineage>
</organism>
<gene>
    <name evidence="3" type="ORF">NSCI0253_LOCUS35291</name>
</gene>
<evidence type="ECO:0000259" key="2">
    <source>
        <dbReference type="Pfam" id="PF10260"/>
    </source>
</evidence>
<name>A0A7S1FEK9_NOCSC</name>
<dbReference type="InterPro" id="IPR019387">
    <property type="entry name" value="SAYSvFN_dom"/>
</dbReference>
<dbReference type="EMBL" id="HBFQ01049488">
    <property type="protein sequence ID" value="CAD8860936.1"/>
    <property type="molecule type" value="Transcribed_RNA"/>
</dbReference>
<evidence type="ECO:0000256" key="1">
    <source>
        <dbReference type="SAM" id="Phobius"/>
    </source>
</evidence>
<reference evidence="3" key="1">
    <citation type="submission" date="2021-01" db="EMBL/GenBank/DDBJ databases">
        <authorList>
            <person name="Corre E."/>
            <person name="Pelletier E."/>
            <person name="Niang G."/>
            <person name="Scheremetjew M."/>
            <person name="Finn R."/>
            <person name="Kale V."/>
            <person name="Holt S."/>
            <person name="Cochrane G."/>
            <person name="Meng A."/>
            <person name="Brown T."/>
            <person name="Cohen L."/>
        </authorList>
    </citation>
    <scope>NUCLEOTIDE SEQUENCE</scope>
</reference>
<keyword evidence="1" id="KW-0812">Transmembrane</keyword>
<sequence length="192" mass="21453">MERLRMKLEPYVTKLPAGTGIFFLLSAWALIFRMTGFDQVFFMVSLLLLVCGPGMYHGGASRGVSAYSIFNRGQQHLLGDLRVEQIEAEQRGDRHLVNYNAGGGLIELDSLGEDSFSEDEVPLVKSRDGNRPCKCGSGKKAKKCCYAPPRRVEEVKQRKAAARVDEPDPALDRWRAEMEVVQAGEARPHGRR</sequence>
<dbReference type="Gene3D" id="3.10.450.50">
    <property type="match status" value="1"/>
</dbReference>
<protein>
    <recommendedName>
        <fullName evidence="2">SAYSvFN domain-containing protein</fullName>
    </recommendedName>
</protein>
<proteinExistence type="predicted"/>
<keyword evidence="1" id="KW-1133">Transmembrane helix</keyword>